<dbReference type="GO" id="GO:0005576">
    <property type="term" value="C:extracellular region"/>
    <property type="evidence" value="ECO:0007669"/>
    <property type="project" value="TreeGrafter"/>
</dbReference>
<evidence type="ECO:0000259" key="2">
    <source>
        <dbReference type="Pfam" id="PF02470"/>
    </source>
</evidence>
<dbReference type="NCBIfam" id="TIGR00996">
    <property type="entry name" value="Mtu_fam_mce"/>
    <property type="match status" value="1"/>
</dbReference>
<sequence>MRIPRPGPSRPRFPLHRLPFPGVPLRRRPRPDAPPPGRPRPKRPAFTPVRQRDPITVGVVGLLLLALIALGAYKVDALTGGTTAYTADFTEAAGLDEGDEVRIAGVKVGEVTAVGLDGAKVEVAFEVDDTTWIGDSSTAAIAIKTLLGEKYLAVDPLGGRAQNPAERIPASRTTSPYDVTKALTGLGDTIDAIDTQALAESFRAISATFANSPPDVRSAATGLSALSRTVSSRDAQLAELLKGSRQLTRTLEGKKSSFETLLEDGGLLLGELQARRDAIHQLLTGARNLGTQLTGLVRDNERQLGPTLSALGRVTGVLLENRESLDRTLALAGPYYRLVGNTLGNGRWFDTYVCGLVPKNYLAPGTPPATGCMPPKPTGGGAR</sequence>
<evidence type="ECO:0000313" key="4">
    <source>
        <dbReference type="EMBL" id="GGU23034.1"/>
    </source>
</evidence>
<reference evidence="4" key="1">
    <citation type="journal article" date="2014" name="Int. J. Syst. Evol. Microbiol.">
        <title>Complete genome sequence of Corynebacterium casei LMG S-19264T (=DSM 44701T), isolated from a smear-ripened cheese.</title>
        <authorList>
            <consortium name="US DOE Joint Genome Institute (JGI-PGF)"/>
            <person name="Walter F."/>
            <person name="Albersmeier A."/>
            <person name="Kalinowski J."/>
            <person name="Ruckert C."/>
        </authorList>
    </citation>
    <scope>NUCLEOTIDE SEQUENCE</scope>
    <source>
        <strain evidence="4">JCM 4391</strain>
    </source>
</reference>
<dbReference type="Pfam" id="PF11887">
    <property type="entry name" value="Mce4_CUP1"/>
    <property type="match status" value="1"/>
</dbReference>
<feature type="domain" description="Mammalian cell entry C-terminal" evidence="3">
    <location>
        <begin position="165"/>
        <end position="345"/>
    </location>
</feature>
<proteinExistence type="predicted"/>
<keyword evidence="5" id="KW-1185">Reference proteome</keyword>
<accession>A0A918HTS4</accession>
<dbReference type="Pfam" id="PF02470">
    <property type="entry name" value="MlaD"/>
    <property type="match status" value="1"/>
</dbReference>
<dbReference type="EMBL" id="BMTP01000002">
    <property type="protein sequence ID" value="GGU23034.1"/>
    <property type="molecule type" value="Genomic_DNA"/>
</dbReference>
<protein>
    <submittedName>
        <fullName evidence="4">ABC transporter substrate-binding protein</fullName>
    </submittedName>
</protein>
<feature type="region of interest" description="Disordered" evidence="1">
    <location>
        <begin position="1"/>
        <end position="49"/>
    </location>
</feature>
<evidence type="ECO:0000256" key="1">
    <source>
        <dbReference type="SAM" id="MobiDB-lite"/>
    </source>
</evidence>
<dbReference type="AlphaFoldDB" id="A0A918HTS4"/>
<dbReference type="InterPro" id="IPR003399">
    <property type="entry name" value="Mce/MlaD"/>
</dbReference>
<feature type="domain" description="Mce/MlaD" evidence="2">
    <location>
        <begin position="82"/>
        <end position="156"/>
    </location>
</feature>
<dbReference type="Proteomes" id="UP000636661">
    <property type="component" value="Unassembled WGS sequence"/>
</dbReference>
<dbReference type="RefSeq" id="WP_189548913.1">
    <property type="nucleotide sequence ID" value="NZ_BMTP01000002.1"/>
</dbReference>
<dbReference type="PRINTS" id="PR01782">
    <property type="entry name" value="MCEVIRFACTOR"/>
</dbReference>
<gene>
    <name evidence="4" type="ORF">GCM10010274_06710</name>
</gene>
<name>A0A918HTS4_9ACTN</name>
<dbReference type="PANTHER" id="PTHR33371:SF18">
    <property type="entry name" value="MCE-FAMILY PROTEIN MCE3C"/>
    <property type="match status" value="1"/>
</dbReference>
<organism evidence="4 5">
    <name type="scientific">Streptomyces lavendofoliae</name>
    <dbReference type="NCBI Taxonomy" id="67314"/>
    <lineage>
        <taxon>Bacteria</taxon>
        <taxon>Bacillati</taxon>
        <taxon>Actinomycetota</taxon>
        <taxon>Actinomycetes</taxon>
        <taxon>Kitasatosporales</taxon>
        <taxon>Streptomycetaceae</taxon>
        <taxon>Streptomyces</taxon>
    </lineage>
</organism>
<evidence type="ECO:0000313" key="5">
    <source>
        <dbReference type="Proteomes" id="UP000636661"/>
    </source>
</evidence>
<feature type="compositionally biased region" description="Pro residues" evidence="1">
    <location>
        <begin position="1"/>
        <end position="11"/>
    </location>
</feature>
<dbReference type="InterPro" id="IPR005693">
    <property type="entry name" value="Mce"/>
</dbReference>
<dbReference type="PANTHER" id="PTHR33371">
    <property type="entry name" value="INTERMEMBRANE PHOSPHOLIPID TRANSPORT SYSTEM BINDING PROTEIN MLAD-RELATED"/>
    <property type="match status" value="1"/>
</dbReference>
<comment type="caution">
    <text evidence="4">The sequence shown here is derived from an EMBL/GenBank/DDBJ whole genome shotgun (WGS) entry which is preliminary data.</text>
</comment>
<reference evidence="4" key="2">
    <citation type="submission" date="2020-09" db="EMBL/GenBank/DDBJ databases">
        <authorList>
            <person name="Sun Q."/>
            <person name="Ohkuma M."/>
        </authorList>
    </citation>
    <scope>NUCLEOTIDE SEQUENCE</scope>
    <source>
        <strain evidence="4">JCM 4391</strain>
    </source>
</reference>
<evidence type="ECO:0000259" key="3">
    <source>
        <dbReference type="Pfam" id="PF11887"/>
    </source>
</evidence>
<dbReference type="InterPro" id="IPR052336">
    <property type="entry name" value="MlaD_Phospholipid_Transporter"/>
</dbReference>
<dbReference type="InterPro" id="IPR024516">
    <property type="entry name" value="Mce_C"/>
</dbReference>